<comment type="caution">
    <text evidence="2">The sequence shown here is derived from an EMBL/GenBank/DDBJ whole genome shotgun (WGS) entry which is preliminary data.</text>
</comment>
<dbReference type="Pfam" id="PF04367">
    <property type="entry name" value="DUF502"/>
    <property type="match status" value="1"/>
</dbReference>
<dbReference type="RefSeq" id="WP_285367449.1">
    <property type="nucleotide sequence ID" value="NZ_JASSQD010000001.1"/>
</dbReference>
<keyword evidence="1" id="KW-1133">Transmembrane helix</keyword>
<feature type="transmembrane region" description="Helical" evidence="1">
    <location>
        <begin position="7"/>
        <end position="27"/>
    </location>
</feature>
<keyword evidence="3" id="KW-1185">Reference proteome</keyword>
<feature type="transmembrane region" description="Helical" evidence="1">
    <location>
        <begin position="47"/>
        <end position="73"/>
    </location>
</feature>
<accession>A0ABT7H9G5</accession>
<dbReference type="Proteomes" id="UP001223547">
    <property type="component" value="Unassembled WGS sequence"/>
</dbReference>
<keyword evidence="1" id="KW-0812">Transmembrane</keyword>
<evidence type="ECO:0008006" key="4">
    <source>
        <dbReference type="Google" id="ProtNLM"/>
    </source>
</evidence>
<evidence type="ECO:0000313" key="2">
    <source>
        <dbReference type="EMBL" id="MDK9556978.1"/>
    </source>
</evidence>
<proteinExistence type="predicted"/>
<gene>
    <name evidence="2" type="ORF">QQF73_05015</name>
</gene>
<evidence type="ECO:0000313" key="3">
    <source>
        <dbReference type="Proteomes" id="UP001223547"/>
    </source>
</evidence>
<dbReference type="InterPro" id="IPR007462">
    <property type="entry name" value="COV1-like"/>
</dbReference>
<reference evidence="2 3" key="1">
    <citation type="submission" date="2023-05" db="EMBL/GenBank/DDBJ databases">
        <title>Marinobacter albus sp. nov., a marine bacterium isolated from sand in a coastal intertidal zone of huludao.</title>
        <authorList>
            <person name="Deng T."/>
        </authorList>
    </citation>
    <scope>NUCLEOTIDE SEQUENCE [LARGE SCALE GENOMIC DNA]</scope>
    <source>
        <strain evidence="2 3">M216</strain>
    </source>
</reference>
<keyword evidence="1" id="KW-0472">Membrane</keyword>
<protein>
    <recommendedName>
        <fullName evidence="4">DUF502 domain-containing protein</fullName>
    </recommendedName>
</protein>
<organism evidence="2 3">
    <name type="scientific">Marinobacter albus</name>
    <dbReference type="NCBI Taxonomy" id="3030833"/>
    <lineage>
        <taxon>Bacteria</taxon>
        <taxon>Pseudomonadati</taxon>
        <taxon>Pseudomonadota</taxon>
        <taxon>Gammaproteobacteria</taxon>
        <taxon>Pseudomonadales</taxon>
        <taxon>Marinobacteraceae</taxon>
        <taxon>Marinobacter</taxon>
    </lineage>
</organism>
<name>A0ABT7H9G5_9GAMM</name>
<sequence>MNFIKTTIIGGIVFLLPVVVILVVLGKAHEIMLRVAEPLGRLLPIDYVGGVAVANLLALVSVLLVSFVAGFVAKGSRAKQFYRQIDNGLLAIPGYSFIKSFAENLKMDEAESRSLQSVMVHFDDYAQVGFEVERLSDGPVVVYLPGSPDPWSGSVVYVSASRVHTLEITVPQAVGHIRRLGRGAEDLRDALKMKRP</sequence>
<evidence type="ECO:0000256" key="1">
    <source>
        <dbReference type="SAM" id="Phobius"/>
    </source>
</evidence>
<dbReference type="EMBL" id="JASSQD010000001">
    <property type="protein sequence ID" value="MDK9556978.1"/>
    <property type="molecule type" value="Genomic_DNA"/>
</dbReference>